<dbReference type="Pfam" id="PF04959">
    <property type="entry name" value="ARS2"/>
    <property type="match status" value="1"/>
</dbReference>
<evidence type="ECO:0000256" key="3">
    <source>
        <dbReference type="ARBA" id="ARBA00023242"/>
    </source>
</evidence>
<dbReference type="PROSITE" id="PS00028">
    <property type="entry name" value="ZINC_FINGER_C2H2_1"/>
    <property type="match status" value="1"/>
</dbReference>
<gene>
    <name evidence="7" type="ORF">G6F51_003799</name>
</gene>
<dbReference type="GO" id="GO:0016070">
    <property type="term" value="P:RNA metabolic process"/>
    <property type="evidence" value="ECO:0007669"/>
    <property type="project" value="UniProtKB-ARBA"/>
</dbReference>
<dbReference type="Proteomes" id="UP000717996">
    <property type="component" value="Unassembled WGS sequence"/>
</dbReference>
<dbReference type="PANTHER" id="PTHR13165:SF0">
    <property type="entry name" value="SERRATE RNA EFFECTOR MOLECULE HOMOLOG"/>
    <property type="match status" value="1"/>
</dbReference>
<feature type="compositionally biased region" description="Basic and acidic residues" evidence="5">
    <location>
        <begin position="15"/>
        <end position="31"/>
    </location>
</feature>
<evidence type="ECO:0000313" key="8">
    <source>
        <dbReference type="Proteomes" id="UP000717996"/>
    </source>
</evidence>
<dbReference type="Pfam" id="PF12066">
    <property type="entry name" value="SERRATE_Ars2_N"/>
    <property type="match status" value="1"/>
</dbReference>
<dbReference type="InterPro" id="IPR039727">
    <property type="entry name" value="SE/Ars2"/>
</dbReference>
<organism evidence="7 8">
    <name type="scientific">Rhizopus oryzae</name>
    <name type="common">Mucormycosis agent</name>
    <name type="synonym">Rhizopus arrhizus var. delemar</name>
    <dbReference type="NCBI Taxonomy" id="64495"/>
    <lineage>
        <taxon>Eukaryota</taxon>
        <taxon>Fungi</taxon>
        <taxon>Fungi incertae sedis</taxon>
        <taxon>Mucoromycota</taxon>
        <taxon>Mucoromycotina</taxon>
        <taxon>Mucoromycetes</taxon>
        <taxon>Mucorales</taxon>
        <taxon>Mucorineae</taxon>
        <taxon>Rhizopodaceae</taxon>
        <taxon>Rhizopus</taxon>
    </lineage>
</organism>
<reference evidence="7" key="1">
    <citation type="journal article" date="2020" name="Microb. Genom.">
        <title>Genetic diversity of clinical and environmental Mucorales isolates obtained from an investigation of mucormycosis cases among solid organ transplant recipients.</title>
        <authorList>
            <person name="Nguyen M.H."/>
            <person name="Kaul D."/>
            <person name="Muto C."/>
            <person name="Cheng S.J."/>
            <person name="Richter R.A."/>
            <person name="Bruno V.M."/>
            <person name="Liu G."/>
            <person name="Beyhan S."/>
            <person name="Sundermann A.J."/>
            <person name="Mounaud S."/>
            <person name="Pasculle A.W."/>
            <person name="Nierman W.C."/>
            <person name="Driscoll E."/>
            <person name="Cumbie R."/>
            <person name="Clancy C.J."/>
            <person name="Dupont C.L."/>
        </authorList>
    </citation>
    <scope>NUCLEOTIDE SEQUENCE</scope>
    <source>
        <strain evidence="7">GL16</strain>
    </source>
</reference>
<keyword evidence="4" id="KW-0863">Zinc-finger</keyword>
<dbReference type="InterPro" id="IPR025239">
    <property type="entry name" value="DUF4187"/>
</dbReference>
<evidence type="ECO:0000256" key="4">
    <source>
        <dbReference type="PROSITE-ProRule" id="PRU00042"/>
    </source>
</evidence>
<dbReference type="AlphaFoldDB" id="A0A9P6YGW2"/>
<dbReference type="InterPro" id="IPR013087">
    <property type="entry name" value="Znf_C2H2_type"/>
</dbReference>
<dbReference type="InterPro" id="IPR007042">
    <property type="entry name" value="SERRATE/Ars2_C"/>
</dbReference>
<comment type="subcellular location">
    <subcellularLocation>
        <location evidence="1">Nucleus</location>
    </subcellularLocation>
</comment>
<evidence type="ECO:0000256" key="1">
    <source>
        <dbReference type="ARBA" id="ARBA00004123"/>
    </source>
</evidence>
<keyword evidence="4" id="KW-0862">Zinc</keyword>
<dbReference type="PROSITE" id="PS50157">
    <property type="entry name" value="ZINC_FINGER_C2H2_2"/>
    <property type="match status" value="1"/>
</dbReference>
<dbReference type="Pfam" id="PF13821">
    <property type="entry name" value="DUF4187"/>
    <property type="match status" value="1"/>
</dbReference>
<dbReference type="GO" id="GO:0016604">
    <property type="term" value="C:nuclear body"/>
    <property type="evidence" value="ECO:0007669"/>
    <property type="project" value="TreeGrafter"/>
</dbReference>
<keyword evidence="3" id="KW-0539">Nucleus</keyword>
<evidence type="ECO:0000256" key="5">
    <source>
        <dbReference type="SAM" id="MobiDB-lite"/>
    </source>
</evidence>
<feature type="region of interest" description="Disordered" evidence="5">
    <location>
        <begin position="1"/>
        <end position="62"/>
    </location>
</feature>
<comment type="similarity">
    <text evidence="2">Belongs to the ARS2 family.</text>
</comment>
<dbReference type="OrthoDB" id="342064at2759"/>
<feature type="compositionally biased region" description="Basic and acidic residues" evidence="5">
    <location>
        <begin position="569"/>
        <end position="581"/>
    </location>
</feature>
<name>A0A9P6YGW2_RHIOR</name>
<accession>A0A9P6YGW2</accession>
<dbReference type="EMBL" id="JAANIT010000390">
    <property type="protein sequence ID" value="KAG1548214.1"/>
    <property type="molecule type" value="Genomic_DNA"/>
</dbReference>
<feature type="region of interest" description="Disordered" evidence="5">
    <location>
        <begin position="563"/>
        <end position="601"/>
    </location>
</feature>
<dbReference type="InterPro" id="IPR021933">
    <property type="entry name" value="SERRATE/Ars2_N"/>
</dbReference>
<dbReference type="GO" id="GO:0031047">
    <property type="term" value="P:regulatory ncRNA-mediated gene silencing"/>
    <property type="evidence" value="ECO:0007669"/>
    <property type="project" value="UniProtKB-ARBA"/>
</dbReference>
<keyword evidence="4" id="KW-0479">Metal-binding</keyword>
<protein>
    <recommendedName>
        <fullName evidence="6">C2H2-type domain-containing protein</fullName>
    </recommendedName>
</protein>
<dbReference type="SMART" id="SM01173">
    <property type="entry name" value="DUF4187"/>
    <property type="match status" value="1"/>
</dbReference>
<evidence type="ECO:0000256" key="2">
    <source>
        <dbReference type="ARBA" id="ARBA00005407"/>
    </source>
</evidence>
<dbReference type="GO" id="GO:0008270">
    <property type="term" value="F:zinc ion binding"/>
    <property type="evidence" value="ECO:0007669"/>
    <property type="project" value="UniProtKB-KW"/>
</dbReference>
<feature type="domain" description="C2H2-type" evidence="6">
    <location>
        <begin position="478"/>
        <end position="508"/>
    </location>
</feature>
<dbReference type="PANTHER" id="PTHR13165">
    <property type="entry name" value="ARSENITE-RESISTANCE PROTEIN 2"/>
    <property type="match status" value="1"/>
</dbReference>
<comment type="caution">
    <text evidence="7">The sequence shown here is derived from an EMBL/GenBank/DDBJ whole genome shotgun (WGS) entry which is preliminary data.</text>
</comment>
<evidence type="ECO:0000259" key="6">
    <source>
        <dbReference type="PROSITE" id="PS50157"/>
    </source>
</evidence>
<proteinExistence type="inferred from homology"/>
<feature type="compositionally biased region" description="Acidic residues" evidence="5">
    <location>
        <begin position="1"/>
        <end position="11"/>
    </location>
</feature>
<evidence type="ECO:0000313" key="7">
    <source>
        <dbReference type="EMBL" id="KAG1548214.1"/>
    </source>
</evidence>
<sequence>MVYNDWSDDDTMTTKGRDKFRHERSYDDYDRRKRSRRSPTPPEERRRKRRPSPRRGRDMEIDQDAAFGAFPMMDMMNPQMMGTTAWTRFPVDPNQLDYLVPYKQFSEYHRRTAGRRIDDEDIQKRYAHYKEKFASRQLSQFFSANKDKQWFLEKYHPVQSRARYEDMIQRRKRYLKDFLISLENGELDDIRLDKTAEDAVEAKKEEEDENENEEYEPRLVIKTVPPTIAREKILEMYSKVDGFDYLSLSEPQPNRKFQRIGWICFKPGTDIKHVFNQLDNQKVDDFVFHLALNRKSNIQNRTPRVAPEITQSVDRLTKDLEQIRELALALEAMLSDDLEESGMKAVENRAKKVIADHEEESETFKLKKRLDMLITYLRRVHMYCYYCAMECDSLEELNRKCCEPHCRSTVEENNNDSKQGARNEKGAMIWAKNLDQKVSMKIHTPDERELKKLGGKVAQAEVDEFVQEHVLKEHESKFKCQVGECSKAFKGYDYVEKHILTKHPDEIERKRAEVDYFNNYVCDPNHLLPSQQTMPNMAQPPPFIMRPPAISWEQIPRLGIDMSWNSRRPRPDESLPKDPRQVKSYVDLDAPAEGDSNISFY</sequence>